<gene>
    <name evidence="1" type="ORF">CLV43_113175</name>
</gene>
<dbReference type="RefSeq" id="WP_106193313.1">
    <property type="nucleotide sequence ID" value="NZ_PVTF01000013.1"/>
</dbReference>
<name>A0A2T0SQR7_9PSEU</name>
<dbReference type="OrthoDB" id="3609131at2"/>
<dbReference type="Proteomes" id="UP000239494">
    <property type="component" value="Unassembled WGS sequence"/>
</dbReference>
<evidence type="ECO:0000313" key="1">
    <source>
        <dbReference type="EMBL" id="PRY35748.1"/>
    </source>
</evidence>
<reference evidence="1 2" key="1">
    <citation type="submission" date="2018-03" db="EMBL/GenBank/DDBJ databases">
        <title>Genomic Encyclopedia of Archaeal and Bacterial Type Strains, Phase II (KMG-II): from individual species to whole genera.</title>
        <authorList>
            <person name="Goeker M."/>
        </authorList>
    </citation>
    <scope>NUCLEOTIDE SEQUENCE [LARGE SCALE GENOMIC DNA]</scope>
    <source>
        <strain evidence="1 2">DSM 44720</strain>
    </source>
</reference>
<dbReference type="EMBL" id="PVTF01000013">
    <property type="protein sequence ID" value="PRY35748.1"/>
    <property type="molecule type" value="Genomic_DNA"/>
</dbReference>
<comment type="caution">
    <text evidence="1">The sequence shown here is derived from an EMBL/GenBank/DDBJ whole genome shotgun (WGS) entry which is preliminary data.</text>
</comment>
<protein>
    <submittedName>
        <fullName evidence="1">Uncharacterized protein</fullName>
    </submittedName>
</protein>
<proteinExistence type="predicted"/>
<dbReference type="AlphaFoldDB" id="A0A2T0SQR7"/>
<organism evidence="1 2">
    <name type="scientific">Umezawaea tangerina</name>
    <dbReference type="NCBI Taxonomy" id="84725"/>
    <lineage>
        <taxon>Bacteria</taxon>
        <taxon>Bacillati</taxon>
        <taxon>Actinomycetota</taxon>
        <taxon>Actinomycetes</taxon>
        <taxon>Pseudonocardiales</taxon>
        <taxon>Pseudonocardiaceae</taxon>
        <taxon>Umezawaea</taxon>
    </lineage>
</organism>
<evidence type="ECO:0000313" key="2">
    <source>
        <dbReference type="Proteomes" id="UP000239494"/>
    </source>
</evidence>
<keyword evidence="2" id="KW-1185">Reference proteome</keyword>
<sequence>MDKTLFDEAIGTVPPSTVDVEGIIARQRRAERFRLSAHPWAAAAGLAVVAVGAAAVLAPGGTTDAGGGPPGGCGSLLPTAPPLAEDETAVSARLSRVFAKAVEGMVPLGSTGFGPTSAADYPVGTRHRPFEFYHAFSPIADDDQGGCSGGEDHFAGGAALSGKVVNGNVTAVVSRLGGHATPMAECAAGSVELTGCERSTRSDGTVVVVTTIAGATGVRTFRADVTKPDGTGVIVQAANVTTDGKSAGAPEAAEPPLTHDQLVRVALDPGMTLYP</sequence>
<accession>A0A2T0SQR7</accession>